<evidence type="ECO:0000313" key="3">
    <source>
        <dbReference type="EMBL" id="KLU26839.1"/>
    </source>
</evidence>
<organism evidence="3 4">
    <name type="scientific">Caballeronia mineralivorans PML1(12)</name>
    <dbReference type="NCBI Taxonomy" id="908627"/>
    <lineage>
        <taxon>Bacteria</taxon>
        <taxon>Pseudomonadati</taxon>
        <taxon>Pseudomonadota</taxon>
        <taxon>Betaproteobacteria</taxon>
        <taxon>Burkholderiales</taxon>
        <taxon>Burkholderiaceae</taxon>
        <taxon>Caballeronia</taxon>
    </lineage>
</organism>
<dbReference type="AlphaFoldDB" id="A0A0J1D271"/>
<keyword evidence="1" id="KW-1133">Transmembrane helix</keyword>
<protein>
    <recommendedName>
        <fullName evidence="2">Acyltransferase 3 domain-containing protein</fullName>
    </recommendedName>
</protein>
<evidence type="ECO:0000259" key="2">
    <source>
        <dbReference type="Pfam" id="PF01757"/>
    </source>
</evidence>
<dbReference type="Pfam" id="PF01757">
    <property type="entry name" value="Acyl_transf_3"/>
    <property type="match status" value="1"/>
</dbReference>
<feature type="transmembrane region" description="Helical" evidence="1">
    <location>
        <begin position="150"/>
        <end position="171"/>
    </location>
</feature>
<feature type="transmembrane region" description="Helical" evidence="1">
    <location>
        <begin position="21"/>
        <end position="41"/>
    </location>
</feature>
<feature type="transmembrane region" description="Helical" evidence="1">
    <location>
        <begin position="47"/>
        <end position="68"/>
    </location>
</feature>
<dbReference type="GO" id="GO:0000271">
    <property type="term" value="P:polysaccharide biosynthetic process"/>
    <property type="evidence" value="ECO:0007669"/>
    <property type="project" value="TreeGrafter"/>
</dbReference>
<reference evidence="3 4" key="1">
    <citation type="journal article" date="2015" name="Genome Announc.">
        <title>Draft Genome Sequence of Burkholderia sp. Strain PML1(12), an Ectomycorrhizosphere-Inhabiting Bacterium with Effective Mineral-Weathering Ability.</title>
        <authorList>
            <person name="Uroz S."/>
            <person name="Oger P."/>
        </authorList>
    </citation>
    <scope>NUCLEOTIDE SEQUENCE [LARGE SCALE GENOMIC DNA]</scope>
    <source>
        <strain evidence="4">PML1(12)</strain>
    </source>
</reference>
<proteinExistence type="predicted"/>
<dbReference type="EMBL" id="AEJF01000059">
    <property type="protein sequence ID" value="KLU26839.1"/>
    <property type="molecule type" value="Genomic_DNA"/>
</dbReference>
<sequence length="383" mass="42441">MNETSSFRGRHYPQLDALRGIAALMVVINHFVLVGPLWWIPRSPLRVLALGHEAVILFFILSGFVLTLQLMSNRRITYRDYLIKRICRIYLPYLAVLFAAFSFINLIGVEPVEWAGSWFNDIWTGSFSHAEILDHILFIGQYKANRVLPVIWSLIYEMRISLMMPLVVYCAGRVSARACLATALTISAVSFLFAMGKGADETSSPSFSGDWAMTAHYLGMFIVGATLAIHRARWQRWLAKHNRTKFVLAASLVLYFLSRSVTSITTGVIGQYIFDWCVVAAAAGIVCTAIVSRRFTSVLAKRPVVFLGTISYSLYLTHTVVLLTIIHLMPEPGSAWRAIATAAVLVIPVAAVTYLAVERPSIMLGKFLTGRSAAASARANQAS</sequence>
<dbReference type="Proteomes" id="UP000035963">
    <property type="component" value="Unassembled WGS sequence"/>
</dbReference>
<feature type="transmembrane region" description="Helical" evidence="1">
    <location>
        <begin position="304"/>
        <end position="329"/>
    </location>
</feature>
<dbReference type="PANTHER" id="PTHR23028:SF53">
    <property type="entry name" value="ACYL_TRANSF_3 DOMAIN-CONTAINING PROTEIN"/>
    <property type="match status" value="1"/>
</dbReference>
<dbReference type="InterPro" id="IPR002656">
    <property type="entry name" value="Acyl_transf_3_dom"/>
</dbReference>
<feature type="transmembrane region" description="Helical" evidence="1">
    <location>
        <begin position="215"/>
        <end position="234"/>
    </location>
</feature>
<evidence type="ECO:0000256" key="1">
    <source>
        <dbReference type="SAM" id="Phobius"/>
    </source>
</evidence>
<gene>
    <name evidence="3" type="ORF">EOS_07450</name>
</gene>
<feature type="transmembrane region" description="Helical" evidence="1">
    <location>
        <begin position="246"/>
        <end position="266"/>
    </location>
</feature>
<feature type="transmembrane region" description="Helical" evidence="1">
    <location>
        <begin position="272"/>
        <end position="292"/>
    </location>
</feature>
<keyword evidence="1" id="KW-0812">Transmembrane</keyword>
<dbReference type="PANTHER" id="PTHR23028">
    <property type="entry name" value="ACETYLTRANSFERASE"/>
    <property type="match status" value="1"/>
</dbReference>
<evidence type="ECO:0000313" key="4">
    <source>
        <dbReference type="Proteomes" id="UP000035963"/>
    </source>
</evidence>
<feature type="domain" description="Acyltransferase 3" evidence="2">
    <location>
        <begin position="14"/>
        <end position="353"/>
    </location>
</feature>
<dbReference type="OrthoDB" id="8772324at2"/>
<accession>A0A0J1D271</accession>
<dbReference type="RefSeq" id="WP_047845973.1">
    <property type="nucleotide sequence ID" value="NZ_AEJF01000059.1"/>
</dbReference>
<feature type="transmembrane region" description="Helical" evidence="1">
    <location>
        <begin position="335"/>
        <end position="357"/>
    </location>
</feature>
<dbReference type="PATRIC" id="fig|908627.4.peg.1650"/>
<dbReference type="GO" id="GO:0016747">
    <property type="term" value="F:acyltransferase activity, transferring groups other than amino-acyl groups"/>
    <property type="evidence" value="ECO:0007669"/>
    <property type="project" value="InterPro"/>
</dbReference>
<comment type="caution">
    <text evidence="3">The sequence shown here is derived from an EMBL/GenBank/DDBJ whole genome shotgun (WGS) entry which is preliminary data.</text>
</comment>
<name>A0A0J1D271_9BURK</name>
<dbReference type="InterPro" id="IPR050879">
    <property type="entry name" value="Acyltransferase_3"/>
</dbReference>
<keyword evidence="4" id="KW-1185">Reference proteome</keyword>
<keyword evidence="1" id="KW-0472">Membrane</keyword>
<dbReference type="GO" id="GO:0016020">
    <property type="term" value="C:membrane"/>
    <property type="evidence" value="ECO:0007669"/>
    <property type="project" value="TreeGrafter"/>
</dbReference>
<feature type="transmembrane region" description="Helical" evidence="1">
    <location>
        <begin position="178"/>
        <end position="195"/>
    </location>
</feature>
<feature type="transmembrane region" description="Helical" evidence="1">
    <location>
        <begin position="89"/>
        <end position="109"/>
    </location>
</feature>